<keyword evidence="2" id="KW-1185">Reference proteome</keyword>
<reference evidence="1 2" key="1">
    <citation type="journal article" date="2018" name="Sci. Rep.">
        <title>Genomic signatures of local adaptation to the degree of environmental predictability in rotifers.</title>
        <authorList>
            <person name="Franch-Gras L."/>
            <person name="Hahn C."/>
            <person name="Garcia-Roger E.M."/>
            <person name="Carmona M.J."/>
            <person name="Serra M."/>
            <person name="Gomez A."/>
        </authorList>
    </citation>
    <scope>NUCLEOTIDE SEQUENCE [LARGE SCALE GENOMIC DNA]</scope>
    <source>
        <strain evidence="1">HYR1</strain>
    </source>
</reference>
<gene>
    <name evidence="1" type="ORF">BpHYR1_042122</name>
</gene>
<protein>
    <submittedName>
        <fullName evidence="1">Uncharacterized protein</fullName>
    </submittedName>
</protein>
<dbReference type="EMBL" id="REGN01004385">
    <property type="protein sequence ID" value="RNA17733.1"/>
    <property type="molecule type" value="Genomic_DNA"/>
</dbReference>
<organism evidence="1 2">
    <name type="scientific">Brachionus plicatilis</name>
    <name type="common">Marine rotifer</name>
    <name type="synonym">Brachionus muelleri</name>
    <dbReference type="NCBI Taxonomy" id="10195"/>
    <lineage>
        <taxon>Eukaryota</taxon>
        <taxon>Metazoa</taxon>
        <taxon>Spiralia</taxon>
        <taxon>Gnathifera</taxon>
        <taxon>Rotifera</taxon>
        <taxon>Eurotatoria</taxon>
        <taxon>Monogononta</taxon>
        <taxon>Pseudotrocha</taxon>
        <taxon>Ploima</taxon>
        <taxon>Brachionidae</taxon>
        <taxon>Brachionus</taxon>
    </lineage>
</organism>
<evidence type="ECO:0000313" key="2">
    <source>
        <dbReference type="Proteomes" id="UP000276133"/>
    </source>
</evidence>
<sequence length="117" mass="13550">MSHLSSFDLKQFKLLASITSNGRLFQTFTTLLTKKLNLGKQFLTCSRCIDFLCLVINHLMTLDLNGFRQNICRKIKKNNLVESTEAILVLLKEDTKTQYFKAEQNIYLLSVLENQDE</sequence>
<evidence type="ECO:0000313" key="1">
    <source>
        <dbReference type="EMBL" id="RNA17733.1"/>
    </source>
</evidence>
<name>A0A3M7R2C4_BRAPC</name>
<accession>A0A3M7R2C4</accession>
<dbReference type="AlphaFoldDB" id="A0A3M7R2C4"/>
<dbReference type="Proteomes" id="UP000276133">
    <property type="component" value="Unassembled WGS sequence"/>
</dbReference>
<comment type="caution">
    <text evidence="1">The sequence shown here is derived from an EMBL/GenBank/DDBJ whole genome shotgun (WGS) entry which is preliminary data.</text>
</comment>
<proteinExistence type="predicted"/>